<feature type="domain" description="Major facilitator superfamily (MFS) profile" evidence="10">
    <location>
        <begin position="15"/>
        <end position="494"/>
    </location>
</feature>
<keyword evidence="12" id="KW-1185">Reference proteome</keyword>
<comment type="subcellular location">
    <subcellularLocation>
        <location evidence="1">Cell membrane</location>
        <topology evidence="1">Multi-pass membrane protein</topology>
    </subcellularLocation>
</comment>
<sequence length="812" mass="88679">MTEVEGISQYVSTSKQVWASFSVFFMSLSVGASSGFSGVALPQLQDPQQSNFPLTDAQASWFASLSTFAMIPTCVLGGVMGHKWGRKHALLTISPIFSMGFLCQAFAQDVVMLIFGRFLTGCASGLACGPTARLLSTVKVYVSEIATPKLRTTLGAGISGSYNVGMVLIFSLGAFCHWRVLAGVSALFPCLGFLAMLFIPESPAWLHIEGDVEGTKKALKWFMPKNGGCPDDEFEHLTSDMFLEQVQNNEKWQPFLKSRSHEVRGWRNRWSQLPLARREIWRPLLVVMSLFALQQASGMSALSYYAVNIFQGAGSSINEYVATIIFGLTRLVSQILGSFLLIRFKRLHLLTISCAFVSMGFCILATSAYLNNKALGQSSLDVDGHSGDFSLLGVLPLIGVMSVALAYHIGLGPIPWSYTAELFPVDVRSFMSGVCNCIGNTYIFITVKSFPSLIDALRFPNLPNGGGPAGAFWLFSGISLLTIVYAALFLPETKGKTFEEISRGFQKTNKRKRHSEASIVLNLGASITYSLIGLTLAMAVIAPPTYVYYTDQNFAKLFPLLKIAREFLSEVTELKFAQNPEVPGMTQDGQDEMVAEQTPREKYRLAIFQLLDDIQDKAFYISLVSFSLGCVNIPANLLLLTGSIGRFPCLMLPWLAITLLEHLLLGVPLIVFFGIIALYLAAQLELFLVAGALIGSIVMLFLISLSTWFTVHGCYSSFYNLQNYTAVVTDLGGPLSGSDGQLTEPLLYNSSQRNPRGNIPPSLPSGPGSAPGPSSSGYNNQYPQYYPPHHQSRQLPTAPPASRALYPQLPTA</sequence>
<evidence type="ECO:0000256" key="8">
    <source>
        <dbReference type="SAM" id="MobiDB-lite"/>
    </source>
</evidence>
<name>A0A553PJC4_TIGCA</name>
<reference evidence="11 12" key="1">
    <citation type="journal article" date="2018" name="Nat. Ecol. Evol.">
        <title>Genomic signatures of mitonuclear coevolution across populations of Tigriopus californicus.</title>
        <authorList>
            <person name="Barreto F.S."/>
            <person name="Watson E.T."/>
            <person name="Lima T.G."/>
            <person name="Willett C.S."/>
            <person name="Edmands S."/>
            <person name="Li W."/>
            <person name="Burton R.S."/>
        </authorList>
    </citation>
    <scope>NUCLEOTIDE SEQUENCE [LARGE SCALE GENOMIC DNA]</scope>
    <source>
        <strain evidence="11 12">San Diego</strain>
    </source>
</reference>
<evidence type="ECO:0000256" key="4">
    <source>
        <dbReference type="ARBA" id="ARBA00022597"/>
    </source>
</evidence>
<keyword evidence="2" id="KW-0813">Transport</keyword>
<dbReference type="EMBL" id="VCGU01000003">
    <property type="protein sequence ID" value="TRY77786.1"/>
    <property type="molecule type" value="Genomic_DNA"/>
</dbReference>
<feature type="region of interest" description="Disordered" evidence="8">
    <location>
        <begin position="746"/>
        <end position="812"/>
    </location>
</feature>
<dbReference type="InterPro" id="IPR005828">
    <property type="entry name" value="MFS_sugar_transport-like"/>
</dbReference>
<comment type="caution">
    <text evidence="11">The sequence shown here is derived from an EMBL/GenBank/DDBJ whole genome shotgun (WGS) entry which is preliminary data.</text>
</comment>
<feature type="transmembrane region" description="Helical" evidence="9">
    <location>
        <begin position="430"/>
        <end position="450"/>
    </location>
</feature>
<dbReference type="InterPro" id="IPR036259">
    <property type="entry name" value="MFS_trans_sf"/>
</dbReference>
<feature type="transmembrane region" description="Helical" evidence="9">
    <location>
        <begin position="686"/>
        <end position="711"/>
    </location>
</feature>
<dbReference type="FunFam" id="1.20.1250.20:FF:000218">
    <property type="entry name" value="facilitated trehalose transporter Tret1"/>
    <property type="match status" value="1"/>
</dbReference>
<dbReference type="InterPro" id="IPR020846">
    <property type="entry name" value="MFS_dom"/>
</dbReference>
<feature type="transmembrane region" description="Helical" evidence="9">
    <location>
        <begin position="652"/>
        <end position="680"/>
    </location>
</feature>
<dbReference type="Pfam" id="PF00083">
    <property type="entry name" value="Sugar_tr"/>
    <property type="match status" value="1"/>
</dbReference>
<dbReference type="Gene3D" id="1.20.1250.20">
    <property type="entry name" value="MFS general substrate transporter like domains"/>
    <property type="match status" value="1"/>
</dbReference>
<keyword evidence="6 9" id="KW-1133">Transmembrane helix</keyword>
<dbReference type="GO" id="GO:0005886">
    <property type="term" value="C:plasma membrane"/>
    <property type="evidence" value="ECO:0007669"/>
    <property type="project" value="UniProtKB-SubCell"/>
</dbReference>
<protein>
    <recommendedName>
        <fullName evidence="10">Major facilitator superfamily (MFS) profile domain-containing protein</fullName>
    </recommendedName>
</protein>
<keyword evidence="4" id="KW-0762">Sugar transport</keyword>
<proteinExistence type="predicted"/>
<organism evidence="11 12">
    <name type="scientific">Tigriopus californicus</name>
    <name type="common">Marine copepod</name>
    <dbReference type="NCBI Taxonomy" id="6832"/>
    <lineage>
        <taxon>Eukaryota</taxon>
        <taxon>Metazoa</taxon>
        <taxon>Ecdysozoa</taxon>
        <taxon>Arthropoda</taxon>
        <taxon>Crustacea</taxon>
        <taxon>Multicrustacea</taxon>
        <taxon>Hexanauplia</taxon>
        <taxon>Copepoda</taxon>
        <taxon>Harpacticoida</taxon>
        <taxon>Harpacticidae</taxon>
        <taxon>Tigriopus</taxon>
    </lineage>
</organism>
<evidence type="ECO:0000256" key="9">
    <source>
        <dbReference type="SAM" id="Phobius"/>
    </source>
</evidence>
<keyword evidence="5 9" id="KW-0812">Transmembrane</keyword>
<feature type="transmembrane region" description="Helical" evidence="9">
    <location>
        <begin position="389"/>
        <end position="409"/>
    </location>
</feature>
<dbReference type="PROSITE" id="PS50850">
    <property type="entry name" value="MFS"/>
    <property type="match status" value="1"/>
</dbReference>
<dbReference type="GO" id="GO:0022857">
    <property type="term" value="F:transmembrane transporter activity"/>
    <property type="evidence" value="ECO:0007669"/>
    <property type="project" value="InterPro"/>
</dbReference>
<dbReference type="PRINTS" id="PR00171">
    <property type="entry name" value="SUGRTRNSPORT"/>
</dbReference>
<keyword evidence="3" id="KW-1003">Cell membrane</keyword>
<dbReference type="PANTHER" id="PTHR48021">
    <property type="match status" value="1"/>
</dbReference>
<evidence type="ECO:0000256" key="5">
    <source>
        <dbReference type="ARBA" id="ARBA00022692"/>
    </source>
</evidence>
<feature type="transmembrane region" description="Helical" evidence="9">
    <location>
        <begin position="319"/>
        <end position="342"/>
    </location>
</feature>
<dbReference type="InterPro" id="IPR003663">
    <property type="entry name" value="Sugar/inositol_transpt"/>
</dbReference>
<feature type="transmembrane region" description="Helical" evidence="9">
    <location>
        <begin position="17"/>
        <end position="41"/>
    </location>
</feature>
<evidence type="ECO:0000256" key="2">
    <source>
        <dbReference type="ARBA" id="ARBA00022448"/>
    </source>
</evidence>
<feature type="transmembrane region" description="Helical" evidence="9">
    <location>
        <begin position="153"/>
        <end position="174"/>
    </location>
</feature>
<evidence type="ECO:0000313" key="12">
    <source>
        <dbReference type="Proteomes" id="UP000318571"/>
    </source>
</evidence>
<dbReference type="STRING" id="6832.A0A553PJC4"/>
<accession>A0A553PJC4</accession>
<evidence type="ECO:0000256" key="7">
    <source>
        <dbReference type="ARBA" id="ARBA00023136"/>
    </source>
</evidence>
<keyword evidence="7 9" id="KW-0472">Membrane</keyword>
<evidence type="ECO:0000256" key="3">
    <source>
        <dbReference type="ARBA" id="ARBA00022475"/>
    </source>
</evidence>
<dbReference type="AlphaFoldDB" id="A0A553PJC4"/>
<feature type="transmembrane region" description="Helical" evidence="9">
    <location>
        <begin position="618"/>
        <end position="640"/>
    </location>
</feature>
<feature type="transmembrane region" description="Helical" evidence="9">
    <location>
        <begin position="113"/>
        <end position="132"/>
    </location>
</feature>
<feature type="transmembrane region" description="Helical" evidence="9">
    <location>
        <begin position="519"/>
        <end position="542"/>
    </location>
</feature>
<feature type="transmembrane region" description="Helical" evidence="9">
    <location>
        <begin position="470"/>
        <end position="490"/>
    </location>
</feature>
<evidence type="ECO:0000256" key="1">
    <source>
        <dbReference type="ARBA" id="ARBA00004651"/>
    </source>
</evidence>
<gene>
    <name evidence="11" type="ORF">TCAL_01686</name>
</gene>
<dbReference type="SUPFAM" id="SSF103473">
    <property type="entry name" value="MFS general substrate transporter"/>
    <property type="match status" value="1"/>
</dbReference>
<evidence type="ECO:0000259" key="10">
    <source>
        <dbReference type="PROSITE" id="PS50850"/>
    </source>
</evidence>
<feature type="transmembrane region" description="Helical" evidence="9">
    <location>
        <begin position="61"/>
        <end position="81"/>
    </location>
</feature>
<dbReference type="PANTHER" id="PTHR48021:SF1">
    <property type="entry name" value="GH07001P-RELATED"/>
    <property type="match status" value="1"/>
</dbReference>
<feature type="compositionally biased region" description="Low complexity" evidence="8">
    <location>
        <begin position="765"/>
        <end position="789"/>
    </location>
</feature>
<feature type="transmembrane region" description="Helical" evidence="9">
    <location>
        <begin position="349"/>
        <end position="369"/>
    </location>
</feature>
<feature type="transmembrane region" description="Helical" evidence="9">
    <location>
        <begin position="180"/>
        <end position="199"/>
    </location>
</feature>
<evidence type="ECO:0000256" key="6">
    <source>
        <dbReference type="ARBA" id="ARBA00022989"/>
    </source>
</evidence>
<evidence type="ECO:0000313" key="11">
    <source>
        <dbReference type="EMBL" id="TRY77786.1"/>
    </source>
</evidence>
<dbReference type="Proteomes" id="UP000318571">
    <property type="component" value="Chromosome 11"/>
</dbReference>
<dbReference type="InterPro" id="IPR050549">
    <property type="entry name" value="MFS_Trehalose_Transporter"/>
</dbReference>